<gene>
    <name evidence="2" type="ORF">DAPPUDRAFT_346030</name>
</gene>
<dbReference type="KEGG" id="dpx:DAPPUDRAFT_346030"/>
<reference evidence="2 3" key="1">
    <citation type="journal article" date="2011" name="Science">
        <title>The ecoresponsive genome of Daphnia pulex.</title>
        <authorList>
            <person name="Colbourne J.K."/>
            <person name="Pfrender M.E."/>
            <person name="Gilbert D."/>
            <person name="Thomas W.K."/>
            <person name="Tucker A."/>
            <person name="Oakley T.H."/>
            <person name="Tokishita S."/>
            <person name="Aerts A."/>
            <person name="Arnold G.J."/>
            <person name="Basu M.K."/>
            <person name="Bauer D.J."/>
            <person name="Caceres C.E."/>
            <person name="Carmel L."/>
            <person name="Casola C."/>
            <person name="Choi J.H."/>
            <person name="Detter J.C."/>
            <person name="Dong Q."/>
            <person name="Dusheyko S."/>
            <person name="Eads B.D."/>
            <person name="Frohlich T."/>
            <person name="Geiler-Samerotte K.A."/>
            <person name="Gerlach D."/>
            <person name="Hatcher P."/>
            <person name="Jogdeo S."/>
            <person name="Krijgsveld J."/>
            <person name="Kriventseva E.V."/>
            <person name="Kultz D."/>
            <person name="Laforsch C."/>
            <person name="Lindquist E."/>
            <person name="Lopez J."/>
            <person name="Manak J.R."/>
            <person name="Muller J."/>
            <person name="Pangilinan J."/>
            <person name="Patwardhan R.P."/>
            <person name="Pitluck S."/>
            <person name="Pritham E.J."/>
            <person name="Rechtsteiner A."/>
            <person name="Rho M."/>
            <person name="Rogozin I.B."/>
            <person name="Sakarya O."/>
            <person name="Salamov A."/>
            <person name="Schaack S."/>
            <person name="Shapiro H."/>
            <person name="Shiga Y."/>
            <person name="Skalitzky C."/>
            <person name="Smith Z."/>
            <person name="Souvorov A."/>
            <person name="Sung W."/>
            <person name="Tang Z."/>
            <person name="Tsuchiya D."/>
            <person name="Tu H."/>
            <person name="Vos H."/>
            <person name="Wang M."/>
            <person name="Wolf Y.I."/>
            <person name="Yamagata H."/>
            <person name="Yamada T."/>
            <person name="Ye Y."/>
            <person name="Shaw J.R."/>
            <person name="Andrews J."/>
            <person name="Crease T.J."/>
            <person name="Tang H."/>
            <person name="Lucas S.M."/>
            <person name="Robertson H.M."/>
            <person name="Bork P."/>
            <person name="Koonin E.V."/>
            <person name="Zdobnov E.M."/>
            <person name="Grigoriev I.V."/>
            <person name="Lynch M."/>
            <person name="Boore J.L."/>
        </authorList>
    </citation>
    <scope>NUCLEOTIDE SEQUENCE [LARGE SCALE GENOMIC DNA]</scope>
</reference>
<feature type="compositionally biased region" description="Basic and acidic residues" evidence="1">
    <location>
        <begin position="1"/>
        <end position="12"/>
    </location>
</feature>
<dbReference type="AntiFam" id="ANF00173">
    <property type="entry name" value="Shadow ORF (opposite ppk)"/>
</dbReference>
<dbReference type="HOGENOM" id="CLU_1039207_0_0_1"/>
<dbReference type="EMBL" id="GL737395">
    <property type="protein sequence ID" value="EFX59988.1"/>
    <property type="molecule type" value="Genomic_DNA"/>
</dbReference>
<proteinExistence type="predicted"/>
<name>E9I7P2_DAPPU</name>
<evidence type="ECO:0000313" key="3">
    <source>
        <dbReference type="Proteomes" id="UP000000305"/>
    </source>
</evidence>
<evidence type="ECO:0000313" key="2">
    <source>
        <dbReference type="EMBL" id="EFX59988.1"/>
    </source>
</evidence>
<keyword evidence="3" id="KW-1185">Reference proteome</keyword>
<organism evidence="2 3">
    <name type="scientific">Daphnia pulex</name>
    <name type="common">Water flea</name>
    <dbReference type="NCBI Taxonomy" id="6669"/>
    <lineage>
        <taxon>Eukaryota</taxon>
        <taxon>Metazoa</taxon>
        <taxon>Ecdysozoa</taxon>
        <taxon>Arthropoda</taxon>
        <taxon>Crustacea</taxon>
        <taxon>Branchiopoda</taxon>
        <taxon>Diplostraca</taxon>
        <taxon>Cladocera</taxon>
        <taxon>Anomopoda</taxon>
        <taxon>Daphniidae</taxon>
        <taxon>Daphnia</taxon>
    </lineage>
</organism>
<feature type="region of interest" description="Disordered" evidence="1">
    <location>
        <begin position="228"/>
        <end position="268"/>
    </location>
</feature>
<dbReference type="InParanoid" id="E9I7P2"/>
<protein>
    <submittedName>
        <fullName evidence="2">Uncharacterized protein</fullName>
    </submittedName>
</protein>
<evidence type="ECO:0000256" key="1">
    <source>
        <dbReference type="SAM" id="MobiDB-lite"/>
    </source>
</evidence>
<feature type="region of interest" description="Disordered" evidence="1">
    <location>
        <begin position="1"/>
        <end position="27"/>
    </location>
</feature>
<dbReference type="AlphaFoldDB" id="E9I7P2"/>
<dbReference type="Proteomes" id="UP000000305">
    <property type="component" value="Unassembled WGS sequence"/>
</dbReference>
<sequence length="268" mass="29044">MGGDDLFQRHEPLAVLGGQEARERGRQLETGETLLTVLGVVHPDRQIEREVADVGERVAGIDGQRGEDREDAAVELGPEVLLVETVELVPLAESDAAFGENGNDLVEEDAVGPSREHRHLARDQADLLRRREPVGAQVGDPGLHLVEQACGPHLEELVEILAEDGEELGALERRRGGIGGDGEDAFVELEPRQLTVDESTRISFHGVNGTDVSRHSFGAERLQPARRGSVPRPFTCCSPRRGPGDIGPAYVAGRSGPSARLETEVYRR</sequence>
<accession>E9I7P2</accession>